<dbReference type="Proteomes" id="UP000175744">
    <property type="component" value="Unassembled WGS sequence"/>
</dbReference>
<evidence type="ECO:0000259" key="1">
    <source>
        <dbReference type="Pfam" id="PF04233"/>
    </source>
</evidence>
<dbReference type="Pfam" id="PF04233">
    <property type="entry name" value="Phage_Mu_F"/>
    <property type="match status" value="1"/>
</dbReference>
<dbReference type="EMBL" id="LZFO01000003">
    <property type="protein sequence ID" value="OFI07459.1"/>
    <property type="molecule type" value="Genomic_DNA"/>
</dbReference>
<dbReference type="AlphaFoldDB" id="A0A1E8F1F4"/>
<evidence type="ECO:0000313" key="2">
    <source>
        <dbReference type="EMBL" id="OFI07459.1"/>
    </source>
</evidence>
<name>A0A1E8F1F4_9CLOT</name>
<feature type="domain" description="Phage head morphogenesis" evidence="1">
    <location>
        <begin position="152"/>
        <end position="250"/>
    </location>
</feature>
<protein>
    <submittedName>
        <fullName evidence="2">Phage Mu protein F like protein</fullName>
    </submittedName>
</protein>
<keyword evidence="3" id="KW-1185">Reference proteome</keyword>
<dbReference type="RefSeq" id="WP_070109260.1">
    <property type="nucleotide sequence ID" value="NZ_LZFO01000003.1"/>
</dbReference>
<sequence>MIQDHKEKILEIKKKAIEKVEQEVEGIYNEHKKVLGMLLLLIMELFDKYSLEGKFNVNRYQRVEILKKLENMIIKYTKELSQADINISKHILEDVITKSYQMHTDLFGDIKNITITSVLLDEIIFKQYKGDIFDNRITDNKRKLANRLYVELDKGLINNVTLEELSHNIQEIFKQTNYETYRLLMTEQTRVFDEVQTKVFIASTNVNKVMWVSALCGNTCPYCEMMDGSIFTVDDPNKPEIPAHVFCQCCWVPI</sequence>
<gene>
    <name evidence="2" type="ORF">CLOACE_02880</name>
</gene>
<dbReference type="OrthoDB" id="9765386at2"/>
<reference evidence="2 3" key="1">
    <citation type="submission" date="2016-06" db="EMBL/GenBank/DDBJ databases">
        <title>Genome sequence of Clostridium acetireducens DSM 10703.</title>
        <authorList>
            <person name="Poehlein A."/>
            <person name="Fluechter S."/>
            <person name="Duerre P."/>
            <person name="Daniel R."/>
        </authorList>
    </citation>
    <scope>NUCLEOTIDE SEQUENCE [LARGE SCALE GENOMIC DNA]</scope>
    <source>
        <strain evidence="2 3">DSM 10703</strain>
    </source>
</reference>
<organism evidence="2 3">
    <name type="scientific">Clostridium acetireducens DSM 10703</name>
    <dbReference type="NCBI Taxonomy" id="1121290"/>
    <lineage>
        <taxon>Bacteria</taxon>
        <taxon>Bacillati</taxon>
        <taxon>Bacillota</taxon>
        <taxon>Clostridia</taxon>
        <taxon>Eubacteriales</taxon>
        <taxon>Clostridiaceae</taxon>
        <taxon>Clostridium</taxon>
    </lineage>
</organism>
<proteinExistence type="predicted"/>
<evidence type="ECO:0000313" key="3">
    <source>
        <dbReference type="Proteomes" id="UP000175744"/>
    </source>
</evidence>
<dbReference type="InterPro" id="IPR006528">
    <property type="entry name" value="Phage_head_morphogenesis_dom"/>
</dbReference>
<dbReference type="STRING" id="1121290.CLAOCE_02880"/>
<comment type="caution">
    <text evidence="2">The sequence shown here is derived from an EMBL/GenBank/DDBJ whole genome shotgun (WGS) entry which is preliminary data.</text>
</comment>
<dbReference type="NCBIfam" id="TIGR01641">
    <property type="entry name" value="phageSPP1_gp7"/>
    <property type="match status" value="1"/>
</dbReference>
<accession>A0A1E8F1F4</accession>